<name>A0A1H3KFP3_9GAMM</name>
<keyword evidence="2" id="KW-1185">Reference proteome</keyword>
<reference evidence="2" key="1">
    <citation type="submission" date="2016-10" db="EMBL/GenBank/DDBJ databases">
        <authorList>
            <person name="Varghese N."/>
            <person name="Submissions S."/>
        </authorList>
    </citation>
    <scope>NUCLEOTIDE SEQUENCE [LARGE SCALE GENOMIC DNA]</scope>
    <source>
        <strain evidence="2">ANC 5109</strain>
    </source>
</reference>
<evidence type="ECO:0000313" key="2">
    <source>
        <dbReference type="Proteomes" id="UP000199035"/>
    </source>
</evidence>
<protein>
    <submittedName>
        <fullName evidence="1">Transposase DDE domain-containing protein</fullName>
    </submittedName>
</protein>
<dbReference type="STRING" id="595670.SAMN05421643_11265"/>
<evidence type="ECO:0000313" key="1">
    <source>
        <dbReference type="EMBL" id="SDY51022.1"/>
    </source>
</evidence>
<sequence length="143" mass="17293">MVLMYCTWLMDKVCNSKDRVIDPILEAKGQVVMPAKSNSIDQHDYDRYLYKAKHLIENFFAKLKQYRGIATRYDKWLKTSYQRSTLLQQRSGLIENTSNYIEFWFINWGDLILRQHFVSFEFMIFQRWWGVITLYSNALRRKG</sequence>
<dbReference type="Proteomes" id="UP000199035">
    <property type="component" value="Unassembled WGS sequence"/>
</dbReference>
<dbReference type="AlphaFoldDB" id="A0A1H3KFP3"/>
<organism evidence="1 2">
    <name type="scientific">Acinetobacter kyonggiensis</name>
    <dbReference type="NCBI Taxonomy" id="595670"/>
    <lineage>
        <taxon>Bacteria</taxon>
        <taxon>Pseudomonadati</taxon>
        <taxon>Pseudomonadota</taxon>
        <taxon>Gammaproteobacteria</taxon>
        <taxon>Moraxellales</taxon>
        <taxon>Moraxellaceae</taxon>
        <taxon>Acinetobacter</taxon>
    </lineage>
</organism>
<accession>A0A1H3KFP3</accession>
<gene>
    <name evidence="1" type="ORF">SAMN05421643_11265</name>
</gene>
<proteinExistence type="predicted"/>
<dbReference type="EMBL" id="FNPK01000012">
    <property type="protein sequence ID" value="SDY51022.1"/>
    <property type="molecule type" value="Genomic_DNA"/>
</dbReference>